<dbReference type="Pfam" id="PF00072">
    <property type="entry name" value="Response_reg"/>
    <property type="match status" value="1"/>
</dbReference>
<dbReference type="Gene3D" id="3.40.50.2300">
    <property type="match status" value="1"/>
</dbReference>
<dbReference type="InterPro" id="IPR011006">
    <property type="entry name" value="CheY-like_superfamily"/>
</dbReference>
<gene>
    <name evidence="5" type="ORF">CLV51_11044</name>
</gene>
<keyword evidence="2" id="KW-0597">Phosphoprotein</keyword>
<evidence type="ECO:0000256" key="1">
    <source>
        <dbReference type="ARBA" id="ARBA00023125"/>
    </source>
</evidence>
<accession>A0A2P8H9D0</accession>
<dbReference type="PROSITE" id="PS50110">
    <property type="entry name" value="RESPONSE_REGULATORY"/>
    <property type="match status" value="1"/>
</dbReference>
<dbReference type="Gene3D" id="2.40.50.1020">
    <property type="entry name" value="LytTr DNA-binding domain"/>
    <property type="match status" value="1"/>
</dbReference>
<dbReference type="Proteomes" id="UP000240971">
    <property type="component" value="Unassembled WGS sequence"/>
</dbReference>
<organism evidence="5 6">
    <name type="scientific">Chitinophaga niastensis</name>
    <dbReference type="NCBI Taxonomy" id="536980"/>
    <lineage>
        <taxon>Bacteria</taxon>
        <taxon>Pseudomonadati</taxon>
        <taxon>Bacteroidota</taxon>
        <taxon>Chitinophagia</taxon>
        <taxon>Chitinophagales</taxon>
        <taxon>Chitinophagaceae</taxon>
        <taxon>Chitinophaga</taxon>
    </lineage>
</organism>
<dbReference type="SMART" id="SM00850">
    <property type="entry name" value="LytTR"/>
    <property type="match status" value="1"/>
</dbReference>
<evidence type="ECO:0000313" key="5">
    <source>
        <dbReference type="EMBL" id="PSL42828.1"/>
    </source>
</evidence>
<feature type="modified residue" description="4-aspartylphosphate" evidence="2">
    <location>
        <position position="54"/>
    </location>
</feature>
<dbReference type="InterPro" id="IPR001789">
    <property type="entry name" value="Sig_transdc_resp-reg_receiver"/>
</dbReference>
<dbReference type="InterPro" id="IPR007492">
    <property type="entry name" value="LytTR_DNA-bd_dom"/>
</dbReference>
<comment type="caution">
    <text evidence="5">The sequence shown here is derived from an EMBL/GenBank/DDBJ whole genome shotgun (WGS) entry which is preliminary data.</text>
</comment>
<dbReference type="RefSeq" id="WP_106531284.1">
    <property type="nucleotide sequence ID" value="NZ_PYAW01000010.1"/>
</dbReference>
<dbReference type="GO" id="GO:0006355">
    <property type="term" value="P:regulation of DNA-templated transcription"/>
    <property type="evidence" value="ECO:0007669"/>
    <property type="project" value="TreeGrafter"/>
</dbReference>
<feature type="domain" description="Response regulatory" evidence="3">
    <location>
        <begin position="3"/>
        <end position="114"/>
    </location>
</feature>
<dbReference type="GO" id="GO:0000156">
    <property type="term" value="F:phosphorelay response regulator activity"/>
    <property type="evidence" value="ECO:0007669"/>
    <property type="project" value="TreeGrafter"/>
</dbReference>
<sequence>MLKCVIIDDEKFAISVLTHHIEKTDYLQLVGSATNALEGLEIIKKHDADLVFLDVRMPELTGIELLSLIPQRCKVILTTAHAEYAIDGFENEVVDYLLKPISLSRFLKACFKVNSIILQSGSPIIKDQDYIFVKSGTKGKLIKIYPSQVFFLESFKNFVKIYLEENCILVAGNLKDFEAVFIKPIFIRVHRSYIVSIPKIKIIEQGLAIFHPDLKPVPIGDSYKEEFYNLIDRNIFR</sequence>
<protein>
    <submittedName>
        <fullName evidence="5">LytTR family two component transcriptional regulator</fullName>
    </submittedName>
</protein>
<dbReference type="OrthoDB" id="2168082at2"/>
<dbReference type="SMART" id="SM00448">
    <property type="entry name" value="REC"/>
    <property type="match status" value="1"/>
</dbReference>
<dbReference type="GO" id="GO:0032993">
    <property type="term" value="C:protein-DNA complex"/>
    <property type="evidence" value="ECO:0007669"/>
    <property type="project" value="TreeGrafter"/>
</dbReference>
<name>A0A2P8H9D0_CHINA</name>
<dbReference type="PROSITE" id="PS50930">
    <property type="entry name" value="HTH_LYTTR"/>
    <property type="match status" value="1"/>
</dbReference>
<evidence type="ECO:0000313" key="6">
    <source>
        <dbReference type="Proteomes" id="UP000240971"/>
    </source>
</evidence>
<reference evidence="5 6" key="1">
    <citation type="submission" date="2018-03" db="EMBL/GenBank/DDBJ databases">
        <title>Genomic Encyclopedia of Archaeal and Bacterial Type Strains, Phase II (KMG-II): from individual species to whole genera.</title>
        <authorList>
            <person name="Goeker M."/>
        </authorList>
    </citation>
    <scope>NUCLEOTIDE SEQUENCE [LARGE SCALE GENOMIC DNA]</scope>
    <source>
        <strain evidence="5 6">DSM 24859</strain>
    </source>
</reference>
<dbReference type="GO" id="GO:0000976">
    <property type="term" value="F:transcription cis-regulatory region binding"/>
    <property type="evidence" value="ECO:0007669"/>
    <property type="project" value="TreeGrafter"/>
</dbReference>
<dbReference type="SUPFAM" id="SSF52172">
    <property type="entry name" value="CheY-like"/>
    <property type="match status" value="1"/>
</dbReference>
<evidence type="ECO:0000259" key="3">
    <source>
        <dbReference type="PROSITE" id="PS50110"/>
    </source>
</evidence>
<feature type="domain" description="HTH LytTR-type" evidence="4">
    <location>
        <begin position="137"/>
        <end position="233"/>
    </location>
</feature>
<proteinExistence type="predicted"/>
<dbReference type="Pfam" id="PF04397">
    <property type="entry name" value="LytTR"/>
    <property type="match status" value="1"/>
</dbReference>
<evidence type="ECO:0000256" key="2">
    <source>
        <dbReference type="PROSITE-ProRule" id="PRU00169"/>
    </source>
</evidence>
<keyword evidence="1" id="KW-0238">DNA-binding</keyword>
<evidence type="ECO:0000259" key="4">
    <source>
        <dbReference type="PROSITE" id="PS50930"/>
    </source>
</evidence>
<keyword evidence="6" id="KW-1185">Reference proteome</keyword>
<dbReference type="InterPro" id="IPR039420">
    <property type="entry name" value="WalR-like"/>
</dbReference>
<dbReference type="EMBL" id="PYAW01000010">
    <property type="protein sequence ID" value="PSL42828.1"/>
    <property type="molecule type" value="Genomic_DNA"/>
</dbReference>
<dbReference type="PANTHER" id="PTHR48111:SF17">
    <property type="entry name" value="TRANSCRIPTIONAL REGULATORY PROTEIN YPDB"/>
    <property type="match status" value="1"/>
</dbReference>
<dbReference type="AlphaFoldDB" id="A0A2P8H9D0"/>
<dbReference type="PANTHER" id="PTHR48111">
    <property type="entry name" value="REGULATOR OF RPOS"/>
    <property type="match status" value="1"/>
</dbReference>
<dbReference type="GO" id="GO:0005829">
    <property type="term" value="C:cytosol"/>
    <property type="evidence" value="ECO:0007669"/>
    <property type="project" value="TreeGrafter"/>
</dbReference>